<keyword evidence="1" id="KW-0732">Signal</keyword>
<dbReference type="SUPFAM" id="SSF53850">
    <property type="entry name" value="Periplasmic binding protein-like II"/>
    <property type="match status" value="1"/>
</dbReference>
<evidence type="ECO:0000256" key="1">
    <source>
        <dbReference type="SAM" id="SignalP"/>
    </source>
</evidence>
<proteinExistence type="predicted"/>
<evidence type="ECO:0000259" key="2">
    <source>
        <dbReference type="Pfam" id="PF12010"/>
    </source>
</evidence>
<keyword evidence="4" id="KW-1185">Reference proteome</keyword>
<gene>
    <name evidence="3" type="ORF">SAMN02745207_03888</name>
</gene>
<dbReference type="Pfam" id="PF12010">
    <property type="entry name" value="DUF3502"/>
    <property type="match status" value="1"/>
</dbReference>
<dbReference type="STRING" id="1121316.SAMN02745207_03888"/>
<dbReference type="PANTHER" id="PTHR43649">
    <property type="entry name" value="ARABINOSE-BINDING PROTEIN-RELATED"/>
    <property type="match status" value="1"/>
</dbReference>
<feature type="signal peptide" evidence="1">
    <location>
        <begin position="1"/>
        <end position="19"/>
    </location>
</feature>
<dbReference type="InterPro" id="IPR022627">
    <property type="entry name" value="DUF3502"/>
</dbReference>
<protein>
    <submittedName>
        <fullName evidence="3">ABC-type glycerol-3-phosphate transport system, substrate-binding protein</fullName>
    </submittedName>
</protein>
<feature type="domain" description="DUF3502" evidence="2">
    <location>
        <begin position="438"/>
        <end position="506"/>
    </location>
</feature>
<dbReference type="OrthoDB" id="383937at2"/>
<dbReference type="RefSeq" id="WP_073340712.1">
    <property type="nucleotide sequence ID" value="NZ_FQXM01000035.1"/>
</dbReference>
<dbReference type="Proteomes" id="UP000184447">
    <property type="component" value="Unassembled WGS sequence"/>
</dbReference>
<reference evidence="3 4" key="1">
    <citation type="submission" date="2016-11" db="EMBL/GenBank/DDBJ databases">
        <authorList>
            <person name="Jaros S."/>
            <person name="Januszkiewicz K."/>
            <person name="Wedrychowicz H."/>
        </authorList>
    </citation>
    <scope>NUCLEOTIDE SEQUENCE [LARGE SCALE GENOMIC DNA]</scope>
    <source>
        <strain evidence="3 4">DSM 8605</strain>
    </source>
</reference>
<dbReference type="AlphaFoldDB" id="A0A1M5XSS8"/>
<dbReference type="PROSITE" id="PS51257">
    <property type="entry name" value="PROKAR_LIPOPROTEIN"/>
    <property type="match status" value="1"/>
</dbReference>
<evidence type="ECO:0000313" key="4">
    <source>
        <dbReference type="Proteomes" id="UP000184447"/>
    </source>
</evidence>
<sequence>MGKLKKYVALASVFTLLMATITGCGGENNTSVGAEEAKQESKDMETVSVYLPQASNFTEEGIATVEEEMNKIFKERYNVQVDLNYISLGNWVTQSNLALTTDECDVITLVNSPLTSFVRNGQLAPLTSYYENASNELKDIFSEDELKATTFDGEIYSLPRKFWAGTESALFMSEKIVNEMGIDISTINSLEAVDKVLYQVHEAYPDIYTIVPAVEPSSLLDIWYYGDGMSDDRGRYGVVPFFDSDFDENNMKVKSLYETEKFKEICEYTHKWYSDGLVLPDVLSNTIDGGTYIKNGQAFAFMVRQQGNGYKNKTKDGMLTSPSLGPSINYSYTNTTVTYGISSNSKHKDAAWTVLQSLYMDSDIVSLLADGVDGVHTVLQDDGTATFPEGVDRSNCAYGGIYQFWIYPNTMICPPSQIMGKDYVENLKAYSATVEPSPIVGFQWDSTDCTDEMTAVSNIHDKYYKALMSGVLDPKEVFPKIIDELKQAGMDKIIASEQEQLDEFLKSK</sequence>
<dbReference type="EMBL" id="FQXM01000035">
    <property type="protein sequence ID" value="SHI02568.1"/>
    <property type="molecule type" value="Genomic_DNA"/>
</dbReference>
<dbReference type="Pfam" id="PF01547">
    <property type="entry name" value="SBP_bac_1"/>
    <property type="match status" value="1"/>
</dbReference>
<dbReference type="InterPro" id="IPR050490">
    <property type="entry name" value="Bact_solute-bd_prot1"/>
</dbReference>
<evidence type="ECO:0000313" key="3">
    <source>
        <dbReference type="EMBL" id="SHI02568.1"/>
    </source>
</evidence>
<dbReference type="Gene3D" id="3.40.190.10">
    <property type="entry name" value="Periplasmic binding protein-like II"/>
    <property type="match status" value="1"/>
</dbReference>
<accession>A0A1M5XSS8</accession>
<feature type="chain" id="PRO_5039355362" evidence="1">
    <location>
        <begin position="20"/>
        <end position="508"/>
    </location>
</feature>
<organism evidence="3 4">
    <name type="scientific">Clostridium grantii DSM 8605</name>
    <dbReference type="NCBI Taxonomy" id="1121316"/>
    <lineage>
        <taxon>Bacteria</taxon>
        <taxon>Bacillati</taxon>
        <taxon>Bacillota</taxon>
        <taxon>Clostridia</taxon>
        <taxon>Eubacteriales</taxon>
        <taxon>Clostridiaceae</taxon>
        <taxon>Clostridium</taxon>
    </lineage>
</organism>
<name>A0A1M5XSS8_9CLOT</name>
<dbReference type="PANTHER" id="PTHR43649:SF17">
    <property type="entry name" value="ABC TRANSPORTER SOLUTE BINDING PROTEIN-SUGAR TRANSPORT"/>
    <property type="match status" value="1"/>
</dbReference>
<dbReference type="InterPro" id="IPR006059">
    <property type="entry name" value="SBP"/>
</dbReference>